<evidence type="ECO:0000259" key="5">
    <source>
        <dbReference type="PROSITE" id="PS51880"/>
    </source>
</evidence>
<dbReference type="CDD" id="cd04876">
    <property type="entry name" value="ACT_RelA-SpoT"/>
    <property type="match status" value="1"/>
</dbReference>
<dbReference type="SUPFAM" id="SSF55021">
    <property type="entry name" value="ACT-like"/>
    <property type="match status" value="1"/>
</dbReference>
<dbReference type="InterPro" id="IPR012675">
    <property type="entry name" value="Beta-grasp_dom_sf"/>
</dbReference>
<keyword evidence="2" id="KW-0694">RNA-binding</keyword>
<dbReference type="SUPFAM" id="SSF81271">
    <property type="entry name" value="TGS-like"/>
    <property type="match status" value="1"/>
</dbReference>
<dbReference type="Gene3D" id="3.10.20.30">
    <property type="match status" value="1"/>
</dbReference>
<dbReference type="RefSeq" id="WP_128534537.1">
    <property type="nucleotide sequence ID" value="NZ_SBIW01000006.1"/>
</dbReference>
<dbReference type="PROSITE" id="PS51831">
    <property type="entry name" value="HD"/>
    <property type="match status" value="1"/>
</dbReference>
<dbReference type="Pfam" id="PF19296">
    <property type="entry name" value="RelA_AH_RIS"/>
    <property type="match status" value="1"/>
</dbReference>
<dbReference type="CDD" id="cd01668">
    <property type="entry name" value="TGS_RSH"/>
    <property type="match status" value="1"/>
</dbReference>
<comment type="caution">
    <text evidence="6">The sequence shown here is derived from an EMBL/GenBank/DDBJ whole genome shotgun (WGS) entry which is preliminary data.</text>
</comment>
<dbReference type="InterPro" id="IPR003607">
    <property type="entry name" value="HD/PDEase_dom"/>
</dbReference>
<dbReference type="SMART" id="SM00954">
    <property type="entry name" value="RelA_SpoT"/>
    <property type="match status" value="1"/>
</dbReference>
<dbReference type="InterPro" id="IPR006674">
    <property type="entry name" value="HD_domain"/>
</dbReference>
<keyword evidence="6" id="KW-0378">Hydrolase</keyword>
<dbReference type="GO" id="GO:0005886">
    <property type="term" value="C:plasma membrane"/>
    <property type="evidence" value="ECO:0007669"/>
    <property type="project" value="TreeGrafter"/>
</dbReference>
<sequence length="740" mass="84550">MKDLVIDLEAEKTEILKRYRALLRASKSTLQKGDKRMIRKAFDMALESHKDMRRKSGEPYIYHPIAVAQIAAEEIGLGTTSIVCALLHDVVEDTDVTLEDIELEFGKKVAKIIDGLTKISGVFDTNSSLQAENFRKMLLTLADDVRVILIKLADRLHNMRTMEFMPRDKQLKLSSETVYLYAPLAHRLGLYAIKSELEDLSMKYMERDMYSFIKAKLNEKKTEREKFIRDFVEPVKKVVSDQDLHADIFGRPKSIHSIWNKMKKKSIPFEEVYDLFAIRIILDSTPESEKADCWKAYSIITDLYRPNPDRLRDWISSPKANGYESLHTTVMGPRGQWVEVQIRTKRMNEIAEKGFAAHWKYKESSTDSGLDQWVQKVRDMLKNPDSNALDFLDDFKMNLFSDEIFIFTPKGALIQLPLSATALDFAFEIHTDVGATCIGAKVNHKLVPLSYKLQNGDQVEIITSGKQTPKEDWLSIVVTAKAKAKIKSALKEEKRKVAEDGKEILERKLKSLKITYNSENIHKLSYFFKLASTQDLFYNVAKGLIDMKDLKEYQASEKVIENKPQDKIENEQLQSLVRNIKTKDSDVLLFGEDLQKIDYKLSNCCNPIPGDDVFGFVTVSDGIKIHRTNCPNAAKLMANYGYRIVKAKWTKQLELAFLTGMRIRGIDEVGLINKLTTVISNDFKVNIRSITVDSDNGIFEGSIMIYVNDTEHLNNLTKEILQIKGITSVERFDSAIEKAS</sequence>
<gene>
    <name evidence="6" type="ORF">EPL05_13710</name>
</gene>
<dbReference type="InterPro" id="IPR002912">
    <property type="entry name" value="ACT_dom"/>
</dbReference>
<dbReference type="Pfam" id="PF13291">
    <property type="entry name" value="ACT_4"/>
    <property type="match status" value="1"/>
</dbReference>
<dbReference type="InterPro" id="IPR045600">
    <property type="entry name" value="RelA/SpoT_AH_RIS"/>
</dbReference>
<dbReference type="SUPFAM" id="SSF109604">
    <property type="entry name" value="HD-domain/PDEase-like"/>
    <property type="match status" value="1"/>
</dbReference>
<dbReference type="Pfam" id="PF02824">
    <property type="entry name" value="TGS"/>
    <property type="match status" value="1"/>
</dbReference>
<evidence type="ECO:0000313" key="6">
    <source>
        <dbReference type="EMBL" id="RWY51118.1"/>
    </source>
</evidence>
<dbReference type="InterPro" id="IPR004811">
    <property type="entry name" value="RelA/Spo_fam"/>
</dbReference>
<dbReference type="Pfam" id="PF13328">
    <property type="entry name" value="HD_4"/>
    <property type="match status" value="1"/>
</dbReference>
<protein>
    <submittedName>
        <fullName evidence="6">Bifunctional (P)ppGpp synthetase/guanosine-3',5'-bis(Diphosphate) 3'-pyrophosphohydrolase</fullName>
    </submittedName>
</protein>
<dbReference type="InterPro" id="IPR045865">
    <property type="entry name" value="ACT-like_dom_sf"/>
</dbReference>
<dbReference type="EMBL" id="SBIW01000006">
    <property type="protein sequence ID" value="RWY51118.1"/>
    <property type="molecule type" value="Genomic_DNA"/>
</dbReference>
<dbReference type="FunFam" id="1.10.3210.10:FF:000001">
    <property type="entry name" value="GTP pyrophosphokinase RelA"/>
    <property type="match status" value="1"/>
</dbReference>
<dbReference type="SMART" id="SM00471">
    <property type="entry name" value="HDc"/>
    <property type="match status" value="1"/>
</dbReference>
<dbReference type="InterPro" id="IPR043519">
    <property type="entry name" value="NT_sf"/>
</dbReference>
<proteinExistence type="inferred from homology"/>
<dbReference type="OrthoDB" id="9805041at2"/>
<dbReference type="Pfam" id="PF04607">
    <property type="entry name" value="RelA_SpoT"/>
    <property type="match status" value="1"/>
</dbReference>
<dbReference type="GO" id="GO:0016787">
    <property type="term" value="F:hydrolase activity"/>
    <property type="evidence" value="ECO:0007669"/>
    <property type="project" value="UniProtKB-KW"/>
</dbReference>
<dbReference type="NCBIfam" id="TIGR00691">
    <property type="entry name" value="spoT_relA"/>
    <property type="match status" value="1"/>
</dbReference>
<dbReference type="GO" id="GO:0015969">
    <property type="term" value="P:guanosine tetraphosphate metabolic process"/>
    <property type="evidence" value="ECO:0007669"/>
    <property type="project" value="InterPro"/>
</dbReference>
<dbReference type="Gene3D" id="3.30.460.10">
    <property type="entry name" value="Beta Polymerase, domain 2"/>
    <property type="match status" value="1"/>
</dbReference>
<comment type="function">
    <text evidence="3">In eubacteria ppGpp (guanosine 3'-diphosphate 5'-diphosphate) is a mediator of the stringent response that coordinates a variety of cellular activities in response to changes in nutritional abundance.</text>
</comment>
<evidence type="ECO:0000256" key="1">
    <source>
        <dbReference type="ARBA" id="ARBA00025704"/>
    </source>
</evidence>
<dbReference type="CDD" id="cd00077">
    <property type="entry name" value="HDc"/>
    <property type="match status" value="1"/>
</dbReference>
<dbReference type="InterPro" id="IPR033655">
    <property type="entry name" value="TGS_RelA/SpoT"/>
</dbReference>
<dbReference type="PROSITE" id="PS51880">
    <property type="entry name" value="TGS"/>
    <property type="match status" value="1"/>
</dbReference>
<dbReference type="InterPro" id="IPR012676">
    <property type="entry name" value="TGS-like"/>
</dbReference>
<comment type="similarity">
    <text evidence="3">Belongs to the relA/spoT family.</text>
</comment>
<dbReference type="AlphaFoldDB" id="A0A3S3W8V3"/>
<evidence type="ECO:0000256" key="3">
    <source>
        <dbReference type="RuleBase" id="RU003847"/>
    </source>
</evidence>
<accession>A0A3S3W8V3</accession>
<dbReference type="PANTHER" id="PTHR21262:SF31">
    <property type="entry name" value="GTP PYROPHOSPHOKINASE"/>
    <property type="match status" value="1"/>
</dbReference>
<dbReference type="Proteomes" id="UP000286701">
    <property type="component" value="Unassembled WGS sequence"/>
</dbReference>
<evidence type="ECO:0000256" key="2">
    <source>
        <dbReference type="PROSITE-ProRule" id="PRU00182"/>
    </source>
</evidence>
<evidence type="ECO:0000313" key="7">
    <source>
        <dbReference type="Proteomes" id="UP000286701"/>
    </source>
</evidence>
<dbReference type="InterPro" id="IPR004095">
    <property type="entry name" value="TGS"/>
</dbReference>
<dbReference type="Gene3D" id="3.30.70.260">
    <property type="match status" value="1"/>
</dbReference>
<dbReference type="GO" id="GO:0003723">
    <property type="term" value="F:RNA binding"/>
    <property type="evidence" value="ECO:0007669"/>
    <property type="project" value="UniProtKB-KW"/>
</dbReference>
<dbReference type="CDD" id="cd05399">
    <property type="entry name" value="NT_Rel-Spo_like"/>
    <property type="match status" value="1"/>
</dbReference>
<dbReference type="Gene3D" id="1.10.3210.10">
    <property type="entry name" value="Hypothetical protein af1432"/>
    <property type="match status" value="1"/>
</dbReference>
<dbReference type="PROSITE" id="PS50889">
    <property type="entry name" value="S4"/>
    <property type="match status" value="1"/>
</dbReference>
<keyword evidence="7" id="KW-1185">Reference proteome</keyword>
<feature type="domain" description="TGS" evidence="5">
    <location>
        <begin position="402"/>
        <end position="463"/>
    </location>
</feature>
<reference evidence="6 7" key="1">
    <citation type="submission" date="2019-01" db="EMBL/GenBank/DDBJ databases">
        <title>Mucilaginibacter antarcticum sp. nov., isolated from antarctic soil.</title>
        <authorList>
            <person name="Yan Y.-Q."/>
            <person name="Du Z.-J."/>
        </authorList>
    </citation>
    <scope>NUCLEOTIDE SEQUENCE [LARGE SCALE GENOMIC DNA]</scope>
    <source>
        <strain evidence="6 7">F01003</strain>
    </source>
</reference>
<dbReference type="PANTHER" id="PTHR21262">
    <property type="entry name" value="GUANOSINE-3',5'-BIS DIPHOSPHATE 3'-PYROPHOSPHOHYDROLASE"/>
    <property type="match status" value="1"/>
</dbReference>
<name>A0A3S3W8V3_9SPHI</name>
<evidence type="ECO:0000259" key="4">
    <source>
        <dbReference type="PROSITE" id="PS51831"/>
    </source>
</evidence>
<dbReference type="SUPFAM" id="SSF81301">
    <property type="entry name" value="Nucleotidyltransferase"/>
    <property type="match status" value="1"/>
</dbReference>
<dbReference type="InterPro" id="IPR007685">
    <property type="entry name" value="RelA_SpoT"/>
</dbReference>
<dbReference type="FunFam" id="3.10.20.30:FF:000002">
    <property type="entry name" value="GTP pyrophosphokinase (RelA/SpoT)"/>
    <property type="match status" value="1"/>
</dbReference>
<organism evidence="6 7">
    <name type="scientific">Mucilaginibacter gilvus</name>
    <dbReference type="NCBI Taxonomy" id="2305909"/>
    <lineage>
        <taxon>Bacteria</taxon>
        <taxon>Pseudomonadati</taxon>
        <taxon>Bacteroidota</taxon>
        <taxon>Sphingobacteriia</taxon>
        <taxon>Sphingobacteriales</taxon>
        <taxon>Sphingobacteriaceae</taxon>
        <taxon>Mucilaginibacter</taxon>
    </lineage>
</organism>
<feature type="domain" description="HD" evidence="4">
    <location>
        <begin position="60"/>
        <end position="159"/>
    </location>
</feature>
<comment type="pathway">
    <text evidence="1">Purine metabolism.</text>
</comment>